<sequence length="185" mass="21962">MQNEKYLKKTAELYDKISSIHHDKYQLWVEQALFTWQWWLSVLLTVLPWVLWIIFRRKESAFRVLLSGFFVTIISSWLDFIGISLGTWHYNYDVLPLLPSFSPWDFSTLPVLAMFMIQIKPKVNPFLKGALYGVISAFIGEPFFSWLDLYTPEQWKPYYSFPVFVAIYLGAHWLSERKGFEKVAE</sequence>
<protein>
    <submittedName>
        <fullName evidence="2">Uncharacterized protein</fullName>
    </submittedName>
</protein>
<dbReference type="EMBL" id="JFHU01000081">
    <property type="protein sequence ID" value="EXX89876.1"/>
    <property type="molecule type" value="Genomic_DNA"/>
</dbReference>
<keyword evidence="3" id="KW-1185">Reference proteome</keyword>
<dbReference type="AlphaFoldDB" id="A0A9W5W829"/>
<evidence type="ECO:0000313" key="2">
    <source>
        <dbReference type="EMBL" id="EXX89876.1"/>
    </source>
</evidence>
<keyword evidence="1" id="KW-0472">Membrane</keyword>
<feature type="transmembrane region" description="Helical" evidence="1">
    <location>
        <begin position="159"/>
        <end position="175"/>
    </location>
</feature>
<accession>A0A9W5W829</accession>
<reference evidence="2 3" key="1">
    <citation type="submission" date="2014-02" db="EMBL/GenBank/DDBJ databases">
        <title>Genome sequence of Paenibacillus darwinianus reveals adaptive mechanisms for survival in Antarctic soils.</title>
        <authorList>
            <person name="Dsouza M."/>
            <person name="Taylor M.W."/>
            <person name="Turner S.J."/>
            <person name="Aislabie J."/>
        </authorList>
    </citation>
    <scope>NUCLEOTIDE SEQUENCE [LARGE SCALE GENOMIC DNA]</scope>
    <source>
        <strain evidence="2 3">CE1</strain>
    </source>
</reference>
<keyword evidence="1" id="KW-0812">Transmembrane</keyword>
<feature type="transmembrane region" description="Helical" evidence="1">
    <location>
        <begin position="62"/>
        <end position="85"/>
    </location>
</feature>
<dbReference type="OrthoDB" id="1679483at2"/>
<feature type="transmembrane region" description="Helical" evidence="1">
    <location>
        <begin position="129"/>
        <end position="147"/>
    </location>
</feature>
<evidence type="ECO:0000313" key="3">
    <source>
        <dbReference type="Proteomes" id="UP000053750"/>
    </source>
</evidence>
<dbReference type="Proteomes" id="UP000053750">
    <property type="component" value="Unassembled WGS sequence"/>
</dbReference>
<name>A0A9W5W829_9BACL</name>
<feature type="transmembrane region" description="Helical" evidence="1">
    <location>
        <begin position="97"/>
        <end position="117"/>
    </location>
</feature>
<evidence type="ECO:0000256" key="1">
    <source>
        <dbReference type="SAM" id="Phobius"/>
    </source>
</evidence>
<proteinExistence type="predicted"/>
<comment type="caution">
    <text evidence="2">The sequence shown here is derived from an EMBL/GenBank/DDBJ whole genome shotgun (WGS) entry which is preliminary data.</text>
</comment>
<dbReference type="NCBIfam" id="NF041644">
    <property type="entry name" value="CBO0543_fam"/>
    <property type="match status" value="1"/>
</dbReference>
<organism evidence="2 3">
    <name type="scientific">Paenibacillus darwinianus</name>
    <dbReference type="NCBI Taxonomy" id="1380763"/>
    <lineage>
        <taxon>Bacteria</taxon>
        <taxon>Bacillati</taxon>
        <taxon>Bacillota</taxon>
        <taxon>Bacilli</taxon>
        <taxon>Bacillales</taxon>
        <taxon>Paenibacillaceae</taxon>
        <taxon>Paenibacillus</taxon>
    </lineage>
</organism>
<dbReference type="InterPro" id="IPR048147">
    <property type="entry name" value="CBO0543-like"/>
</dbReference>
<feature type="transmembrane region" description="Helical" evidence="1">
    <location>
        <begin position="36"/>
        <end position="55"/>
    </location>
</feature>
<gene>
    <name evidence="2" type="ORF">BG53_14715</name>
</gene>
<keyword evidence="1" id="KW-1133">Transmembrane helix</keyword>
<dbReference type="RefSeq" id="WP_036580244.1">
    <property type="nucleotide sequence ID" value="NZ_KK082130.1"/>
</dbReference>